<dbReference type="AlphaFoldDB" id="A0A9N9G1M2"/>
<dbReference type="EMBL" id="CAJVPV010004540">
    <property type="protein sequence ID" value="CAG8575342.1"/>
    <property type="molecule type" value="Genomic_DNA"/>
</dbReference>
<proteinExistence type="predicted"/>
<protein>
    <submittedName>
        <fullName evidence="3">13682_t:CDS:1</fullName>
    </submittedName>
</protein>
<sequence length="108" mass="11991">MAKPKLQLESNSILSEFVNNVFENVLLILMALFFSFGGSLLSSGKTTGSGEPNVQLILVANQPKHLYEVLKKATGKDMSLNIEEGQRCRTSARGHKRHQTRCHSTPTY</sequence>
<keyword evidence="4" id="KW-1185">Reference proteome</keyword>
<feature type="transmembrane region" description="Helical" evidence="2">
    <location>
        <begin position="21"/>
        <end position="41"/>
    </location>
</feature>
<dbReference type="OrthoDB" id="2308133at2759"/>
<gene>
    <name evidence="3" type="ORF">AMORRO_LOCUS6666</name>
</gene>
<evidence type="ECO:0000256" key="2">
    <source>
        <dbReference type="SAM" id="Phobius"/>
    </source>
</evidence>
<accession>A0A9N9G1M2</accession>
<keyword evidence="2" id="KW-0812">Transmembrane</keyword>
<organism evidence="3 4">
    <name type="scientific">Acaulospora morrowiae</name>
    <dbReference type="NCBI Taxonomy" id="94023"/>
    <lineage>
        <taxon>Eukaryota</taxon>
        <taxon>Fungi</taxon>
        <taxon>Fungi incertae sedis</taxon>
        <taxon>Mucoromycota</taxon>
        <taxon>Glomeromycotina</taxon>
        <taxon>Glomeromycetes</taxon>
        <taxon>Diversisporales</taxon>
        <taxon>Acaulosporaceae</taxon>
        <taxon>Acaulospora</taxon>
    </lineage>
</organism>
<evidence type="ECO:0000313" key="4">
    <source>
        <dbReference type="Proteomes" id="UP000789342"/>
    </source>
</evidence>
<keyword evidence="2" id="KW-1133">Transmembrane helix</keyword>
<evidence type="ECO:0000256" key="1">
    <source>
        <dbReference type="SAM" id="MobiDB-lite"/>
    </source>
</evidence>
<feature type="compositionally biased region" description="Basic residues" evidence="1">
    <location>
        <begin position="90"/>
        <end position="101"/>
    </location>
</feature>
<dbReference type="Proteomes" id="UP000789342">
    <property type="component" value="Unassembled WGS sequence"/>
</dbReference>
<name>A0A9N9G1M2_9GLOM</name>
<comment type="caution">
    <text evidence="3">The sequence shown here is derived from an EMBL/GenBank/DDBJ whole genome shotgun (WGS) entry which is preliminary data.</text>
</comment>
<feature type="region of interest" description="Disordered" evidence="1">
    <location>
        <begin position="88"/>
        <end position="108"/>
    </location>
</feature>
<reference evidence="3" key="1">
    <citation type="submission" date="2021-06" db="EMBL/GenBank/DDBJ databases">
        <authorList>
            <person name="Kallberg Y."/>
            <person name="Tangrot J."/>
            <person name="Rosling A."/>
        </authorList>
    </citation>
    <scope>NUCLEOTIDE SEQUENCE</scope>
    <source>
        <strain evidence="3">CL551</strain>
    </source>
</reference>
<keyword evidence="2" id="KW-0472">Membrane</keyword>
<evidence type="ECO:0000313" key="3">
    <source>
        <dbReference type="EMBL" id="CAG8575342.1"/>
    </source>
</evidence>